<proteinExistence type="predicted"/>
<dbReference type="PANTHER" id="PTHR33609">
    <property type="entry name" value="LOW CALCIUM RESPONSE LOCUS PROTEIN S"/>
    <property type="match status" value="1"/>
</dbReference>
<dbReference type="Gene3D" id="1.10.10.60">
    <property type="entry name" value="Homeodomain-like"/>
    <property type="match status" value="1"/>
</dbReference>
<evidence type="ECO:0000313" key="2">
    <source>
        <dbReference type="EMBL" id="ASO06651.1"/>
    </source>
</evidence>
<protein>
    <submittedName>
        <fullName evidence="2">Transposase</fullName>
    </submittedName>
</protein>
<organism evidence="2 4">
    <name type="scientific">Arenibacter algicola</name>
    <dbReference type="NCBI Taxonomy" id="616991"/>
    <lineage>
        <taxon>Bacteria</taxon>
        <taxon>Pseudomonadati</taxon>
        <taxon>Bacteroidota</taxon>
        <taxon>Flavobacteriia</taxon>
        <taxon>Flavobacteriales</taxon>
        <taxon>Flavobacteriaceae</taxon>
        <taxon>Arenibacter</taxon>
    </lineage>
</organism>
<dbReference type="EMBL" id="CP022515">
    <property type="protein sequence ID" value="ASO06651.1"/>
    <property type="molecule type" value="Genomic_DNA"/>
</dbReference>
<dbReference type="InterPro" id="IPR009057">
    <property type="entry name" value="Homeodomain-like_sf"/>
</dbReference>
<dbReference type="InterPro" id="IPR002514">
    <property type="entry name" value="Transposase_8"/>
</dbReference>
<gene>
    <name evidence="2" type="ORF">AREALGSMS7_03226</name>
    <name evidence="3" type="ORF">AREALGSMS7_03266</name>
</gene>
<dbReference type="Proteomes" id="UP000204551">
    <property type="component" value="Chromosome"/>
</dbReference>
<dbReference type="AlphaFoldDB" id="A0A221V0J1"/>
<dbReference type="PANTHER" id="PTHR33609:SF5">
    <property type="entry name" value="LOW CALCIUM RESPONSE LOCUS PROTEIN S"/>
    <property type="match status" value="1"/>
</dbReference>
<dbReference type="STRING" id="616991.GCA_000733925_01219"/>
<evidence type="ECO:0000256" key="1">
    <source>
        <dbReference type="SAM" id="Coils"/>
    </source>
</evidence>
<name>A0A221V0J1_9FLAO</name>
<reference evidence="2 4" key="1">
    <citation type="submission" date="2017-07" db="EMBL/GenBank/DDBJ databases">
        <title>Genome Sequence of Arenibacter algicola Strain SMS7 Isolated from a culture of the Diatom Skeletonema marinoi.</title>
        <authorList>
            <person name="Topel M."/>
            <person name="Pinder M.I.M."/>
            <person name="Johansson O.N."/>
            <person name="Kourtchenko O."/>
            <person name="Godhe A."/>
            <person name="Clarke A.K."/>
        </authorList>
    </citation>
    <scope>NUCLEOTIDE SEQUENCE [LARGE SCALE GENOMIC DNA]</scope>
    <source>
        <strain evidence="2 4">SMS7</strain>
    </source>
</reference>
<dbReference type="RefSeq" id="WP_093979087.1">
    <property type="nucleotide sequence ID" value="NZ_CP022515.1"/>
</dbReference>
<feature type="coiled-coil region" evidence="1">
    <location>
        <begin position="49"/>
        <end position="76"/>
    </location>
</feature>
<evidence type="ECO:0000313" key="3">
    <source>
        <dbReference type="EMBL" id="ASO06691.1"/>
    </source>
</evidence>
<sequence>MKKSKFSESQIIKTIKEIEQGRGVPEVARELGIDKSTIYYWRKKYGGMEQQQLKRLKELEEENNRLKQMYADVSLDNKMLKDVLSKKF</sequence>
<keyword evidence="1" id="KW-0175">Coiled coil</keyword>
<dbReference type="Pfam" id="PF01527">
    <property type="entry name" value="HTH_Tnp_1"/>
    <property type="match status" value="1"/>
</dbReference>
<dbReference type="GO" id="GO:0006313">
    <property type="term" value="P:DNA transposition"/>
    <property type="evidence" value="ECO:0007669"/>
    <property type="project" value="InterPro"/>
</dbReference>
<dbReference type="SUPFAM" id="SSF46689">
    <property type="entry name" value="Homeodomain-like"/>
    <property type="match status" value="1"/>
</dbReference>
<dbReference type="EMBL" id="CP022515">
    <property type="protein sequence ID" value="ASO06691.1"/>
    <property type="molecule type" value="Genomic_DNA"/>
</dbReference>
<dbReference type="KEGG" id="aalg:AREALGSMS7_03226"/>
<evidence type="ECO:0000313" key="4">
    <source>
        <dbReference type="Proteomes" id="UP000204551"/>
    </source>
</evidence>
<dbReference type="GO" id="GO:0004803">
    <property type="term" value="F:transposase activity"/>
    <property type="evidence" value="ECO:0007669"/>
    <property type="project" value="InterPro"/>
</dbReference>
<dbReference type="InterPro" id="IPR052546">
    <property type="entry name" value="Transposase_8_domain"/>
</dbReference>
<accession>A0A221V0J1</accession>
<dbReference type="KEGG" id="aalg:AREALGSMS7_03266"/>
<dbReference type="GO" id="GO:0003677">
    <property type="term" value="F:DNA binding"/>
    <property type="evidence" value="ECO:0007669"/>
    <property type="project" value="InterPro"/>
</dbReference>